<reference evidence="2" key="1">
    <citation type="submission" date="2023-06" db="EMBL/GenBank/DDBJ databases">
        <title>Genome-scale phylogeny and comparative genomics of the fungal order Sordariales.</title>
        <authorList>
            <consortium name="Lawrence Berkeley National Laboratory"/>
            <person name="Hensen N."/>
            <person name="Bonometti L."/>
            <person name="Westerberg I."/>
            <person name="Brannstrom I.O."/>
            <person name="Guillou S."/>
            <person name="Cros-Aarteil S."/>
            <person name="Calhoun S."/>
            <person name="Haridas S."/>
            <person name="Kuo A."/>
            <person name="Mondo S."/>
            <person name="Pangilinan J."/>
            <person name="Riley R."/>
            <person name="LaButti K."/>
            <person name="Andreopoulos B."/>
            <person name="Lipzen A."/>
            <person name="Chen C."/>
            <person name="Yanf M."/>
            <person name="Daum C."/>
            <person name="Ng V."/>
            <person name="Clum A."/>
            <person name="Steindorff A."/>
            <person name="Ohm R."/>
            <person name="Martin F."/>
            <person name="Silar P."/>
            <person name="Natvig D."/>
            <person name="Lalanne C."/>
            <person name="Gautier V."/>
            <person name="Ament-velasquez S.L."/>
            <person name="Kruys A."/>
            <person name="Hutchinson M.I."/>
            <person name="Powell A.J."/>
            <person name="Barry K."/>
            <person name="Miller A.N."/>
            <person name="Grigoriev I.V."/>
            <person name="Debuchy R."/>
            <person name="Gladieux P."/>
            <person name="Thoren M.H."/>
            <person name="Johannesson H."/>
        </authorList>
    </citation>
    <scope>NUCLEOTIDE SEQUENCE</scope>
    <source>
        <strain evidence="2">SMH2392-1A</strain>
    </source>
</reference>
<dbReference type="RefSeq" id="XP_060293174.1">
    <property type="nucleotide sequence ID" value="XM_060445891.1"/>
</dbReference>
<dbReference type="EMBL" id="JAUIRO010000006">
    <property type="protein sequence ID" value="KAK0709870.1"/>
    <property type="molecule type" value="Genomic_DNA"/>
</dbReference>
<protein>
    <submittedName>
        <fullName evidence="2">Uncharacterized protein</fullName>
    </submittedName>
</protein>
<evidence type="ECO:0000256" key="1">
    <source>
        <dbReference type="SAM" id="MobiDB-lite"/>
    </source>
</evidence>
<feature type="compositionally biased region" description="Polar residues" evidence="1">
    <location>
        <begin position="221"/>
        <end position="231"/>
    </location>
</feature>
<evidence type="ECO:0000313" key="2">
    <source>
        <dbReference type="EMBL" id="KAK0709870.1"/>
    </source>
</evidence>
<name>A0AA40A614_9PEZI</name>
<comment type="caution">
    <text evidence="2">The sequence shown here is derived from an EMBL/GenBank/DDBJ whole genome shotgun (WGS) entry which is preliminary data.</text>
</comment>
<evidence type="ECO:0000313" key="3">
    <source>
        <dbReference type="Proteomes" id="UP001172101"/>
    </source>
</evidence>
<dbReference type="Proteomes" id="UP001172101">
    <property type="component" value="Unassembled WGS sequence"/>
</dbReference>
<keyword evidence="3" id="KW-1185">Reference proteome</keyword>
<feature type="compositionally biased region" description="Low complexity" evidence="1">
    <location>
        <begin position="232"/>
        <end position="243"/>
    </location>
</feature>
<dbReference type="AlphaFoldDB" id="A0AA40A614"/>
<dbReference type="GeneID" id="85329161"/>
<feature type="compositionally biased region" description="Low complexity" evidence="1">
    <location>
        <begin position="365"/>
        <end position="385"/>
    </location>
</feature>
<feature type="compositionally biased region" description="Acidic residues" evidence="1">
    <location>
        <begin position="473"/>
        <end position="491"/>
    </location>
</feature>
<sequence>MGSWVNGTAGSMGSWVYRTTGSIWAGGQDTLWAASTFCSGAFYAVGSKMGWVSPTVLPPLDDGQCAGAAPIRSEPFLHVNGMVMAHRQAEPHTHELQLFRAGSDSNSRPGSGGGGSTSQDQQDQPIRLLGGLAVKPPPEMFNATTGPQLNAIAADNGDTADGTVVDLEAWFFKPTRLNKSAGDGLRLGAVARSGGGLDTESEKHKGRRAKEKKGKDKKPAASSSLSSHIRNSTVSTFPSGSSSSRFGISSRFVLALLAPPSPSPDVAFAHLFQRQALVPLAIVASGATNWHSSAISSATGWAWTYSRDALERVLEALIRPLHSEVVVPLDTDMVYLRDPEAVNRLLDAAKGLAALFAMADEDEMQQQQQQSPRPPAAAVAVASSPGKGGRAETLPNDHDDGLALARNASLAIPVLHVLSTWLELSQERLRKSGAAAGHVEALHKGLGLIATLAGELLRPGWEQWRTLNRPAGGDDDDDDGDDDDDDDDDND</sequence>
<feature type="region of interest" description="Disordered" evidence="1">
    <location>
        <begin position="192"/>
        <end position="243"/>
    </location>
</feature>
<feature type="region of interest" description="Disordered" evidence="1">
    <location>
        <begin position="101"/>
        <end position="123"/>
    </location>
</feature>
<gene>
    <name evidence="2" type="ORF">B0T26DRAFT_755012</name>
</gene>
<accession>A0AA40A614</accession>
<proteinExistence type="predicted"/>
<feature type="region of interest" description="Disordered" evidence="1">
    <location>
        <begin position="361"/>
        <end position="396"/>
    </location>
</feature>
<organism evidence="2 3">
    <name type="scientific">Lasiosphaeria miniovina</name>
    <dbReference type="NCBI Taxonomy" id="1954250"/>
    <lineage>
        <taxon>Eukaryota</taxon>
        <taxon>Fungi</taxon>
        <taxon>Dikarya</taxon>
        <taxon>Ascomycota</taxon>
        <taxon>Pezizomycotina</taxon>
        <taxon>Sordariomycetes</taxon>
        <taxon>Sordariomycetidae</taxon>
        <taxon>Sordariales</taxon>
        <taxon>Lasiosphaeriaceae</taxon>
        <taxon>Lasiosphaeria</taxon>
    </lineage>
</organism>
<feature type="region of interest" description="Disordered" evidence="1">
    <location>
        <begin position="465"/>
        <end position="491"/>
    </location>
</feature>